<accession>A0A7S1WHL0</accession>
<dbReference type="EMBL" id="HBGE01076268">
    <property type="protein sequence ID" value="CAD9168923.1"/>
    <property type="molecule type" value="Transcribed_RNA"/>
</dbReference>
<evidence type="ECO:0000313" key="1">
    <source>
        <dbReference type="EMBL" id="CAD9168923.1"/>
    </source>
</evidence>
<organism evidence="1">
    <name type="scientific">Alexandrium catenella</name>
    <name type="common">Red tide dinoflagellate</name>
    <name type="synonym">Gonyaulax catenella</name>
    <dbReference type="NCBI Taxonomy" id="2925"/>
    <lineage>
        <taxon>Eukaryota</taxon>
        <taxon>Sar</taxon>
        <taxon>Alveolata</taxon>
        <taxon>Dinophyceae</taxon>
        <taxon>Gonyaulacales</taxon>
        <taxon>Pyrocystaceae</taxon>
        <taxon>Alexandrium</taxon>
    </lineage>
</organism>
<dbReference type="AlphaFoldDB" id="A0A7S1WHL0"/>
<proteinExistence type="predicted"/>
<gene>
    <name evidence="1" type="ORF">ACAT0790_LOCUS45691</name>
</gene>
<protein>
    <submittedName>
        <fullName evidence="1">Uncharacterized protein</fullName>
    </submittedName>
</protein>
<name>A0A7S1WHL0_ALECA</name>
<sequence>MMLWDKLQGVLTASLPWRCPARRNGEVGCVPDSPRSGPSNVMPMGALPRRPVKKLALKLAAMATTGAQEEHPTLLRNRGPHFIHADAAEADDAGAEADAGARPAYAHGSVVECYCEALGAWLPGAVAVIEQDAQEGSPSVFTYEVSIARPRQLLRSVPLDYVREPLKVGEAISVRMSSKTGDLWVSGVVSKVHQSRGTFPVVSFEVQAESESGEPFEMSGVPPDKLRRRFSEGDPVDVYRGTAHGWVPAVVSSPASGAPAQGSNPSHVSVLLSKSNCIQTGHAANGLDSIPIHLVRSRPHHAY</sequence>
<reference evidence="1" key="1">
    <citation type="submission" date="2021-01" db="EMBL/GenBank/DDBJ databases">
        <authorList>
            <person name="Corre E."/>
            <person name="Pelletier E."/>
            <person name="Niang G."/>
            <person name="Scheremetjew M."/>
            <person name="Finn R."/>
            <person name="Kale V."/>
            <person name="Holt S."/>
            <person name="Cochrane G."/>
            <person name="Meng A."/>
            <person name="Brown T."/>
            <person name="Cohen L."/>
        </authorList>
    </citation>
    <scope>NUCLEOTIDE SEQUENCE</scope>
    <source>
        <strain evidence="1">OF101</strain>
    </source>
</reference>